<dbReference type="SUPFAM" id="SSF52799">
    <property type="entry name" value="(Phosphotyrosine protein) phosphatases II"/>
    <property type="match status" value="1"/>
</dbReference>
<dbReference type="Proteomes" id="UP001596174">
    <property type="component" value="Unassembled WGS sequence"/>
</dbReference>
<proteinExistence type="inferred from homology"/>
<keyword evidence="3" id="KW-0378">Hydrolase</keyword>
<evidence type="ECO:0000313" key="4">
    <source>
        <dbReference type="Proteomes" id="UP001596174"/>
    </source>
</evidence>
<dbReference type="EMBL" id="JBHSQJ010000001">
    <property type="protein sequence ID" value="MFC5905621.1"/>
    <property type="molecule type" value="Genomic_DNA"/>
</dbReference>
<dbReference type="PROSITE" id="PS50056">
    <property type="entry name" value="TYR_PHOSPHATASE_2"/>
    <property type="match status" value="1"/>
</dbReference>
<gene>
    <name evidence="3" type="ORF">ACFP3V_00075</name>
</gene>
<dbReference type="RefSeq" id="WP_380578225.1">
    <property type="nucleotide sequence ID" value="NZ_JBHSQJ010000001.1"/>
</dbReference>
<dbReference type="EC" id="3.1.3.48" evidence="3"/>
<dbReference type="InterPro" id="IPR016130">
    <property type="entry name" value="Tyr_Pase_AS"/>
</dbReference>
<dbReference type="GO" id="GO:0004725">
    <property type="term" value="F:protein tyrosine phosphatase activity"/>
    <property type="evidence" value="ECO:0007669"/>
    <property type="project" value="UniProtKB-EC"/>
</dbReference>
<dbReference type="PANTHER" id="PTHR31126">
    <property type="entry name" value="TYROSINE-PROTEIN PHOSPHATASE"/>
    <property type="match status" value="1"/>
</dbReference>
<organism evidence="3 4">
    <name type="scientific">Streptacidiphilus monticola</name>
    <dbReference type="NCBI Taxonomy" id="2161674"/>
    <lineage>
        <taxon>Bacteria</taxon>
        <taxon>Bacillati</taxon>
        <taxon>Actinomycetota</taxon>
        <taxon>Actinomycetes</taxon>
        <taxon>Kitasatosporales</taxon>
        <taxon>Streptomycetaceae</taxon>
        <taxon>Streptacidiphilus</taxon>
    </lineage>
</organism>
<accession>A0ABW1FVF4</accession>
<keyword evidence="4" id="KW-1185">Reference proteome</keyword>
<reference evidence="4" key="1">
    <citation type="journal article" date="2019" name="Int. J. Syst. Evol. Microbiol.">
        <title>The Global Catalogue of Microorganisms (GCM) 10K type strain sequencing project: providing services to taxonomists for standard genome sequencing and annotation.</title>
        <authorList>
            <consortium name="The Broad Institute Genomics Platform"/>
            <consortium name="The Broad Institute Genome Sequencing Center for Infectious Disease"/>
            <person name="Wu L."/>
            <person name="Ma J."/>
        </authorList>
    </citation>
    <scope>NUCLEOTIDE SEQUENCE [LARGE SCALE GENOMIC DNA]</scope>
    <source>
        <strain evidence="4">JCM 4816</strain>
    </source>
</reference>
<feature type="domain" description="Tyrosine specific protein phosphatases" evidence="2">
    <location>
        <begin position="123"/>
        <end position="188"/>
    </location>
</feature>
<evidence type="ECO:0000313" key="3">
    <source>
        <dbReference type="EMBL" id="MFC5905621.1"/>
    </source>
</evidence>
<dbReference type="PROSITE" id="PS00383">
    <property type="entry name" value="TYR_PHOSPHATASE_1"/>
    <property type="match status" value="1"/>
</dbReference>
<comment type="similarity">
    <text evidence="1">Belongs to the protein-tyrosine phosphatase family.</text>
</comment>
<comment type="caution">
    <text evidence="3">The sequence shown here is derived from an EMBL/GenBank/DDBJ whole genome shotgun (WGS) entry which is preliminary data.</text>
</comment>
<dbReference type="Gene3D" id="3.90.190.10">
    <property type="entry name" value="Protein tyrosine phosphatase superfamily"/>
    <property type="match status" value="1"/>
</dbReference>
<dbReference type="InterPro" id="IPR000387">
    <property type="entry name" value="Tyr_Pase_dom"/>
</dbReference>
<sequence length="252" mass="27319">MTTTQPVHVRDIPFERLHNVRDLGGWRGADGRAVAFGLLYRGDSLGKLVPGSEDERTFLGLGVRTVVDLRYPWEIEPAGRVPAYPGLAYHNLSIEHRPYDQPALGADVDPGPFLAERYREVAEDGVAEIRQVLELVADPGSGPLLFHCASGKDRTGLVAALVLTLLGVPEADVVAEFALTERAREALIGQWSEGHGGQVPGWPGYGRTPAGVITRLYAGLRADYGSVEGYVAQRLGLDAQFTAALRERLLVE</sequence>
<dbReference type="Pfam" id="PF13350">
    <property type="entry name" value="Y_phosphatase3"/>
    <property type="match status" value="1"/>
</dbReference>
<dbReference type="InterPro" id="IPR029021">
    <property type="entry name" value="Prot-tyrosine_phosphatase-like"/>
</dbReference>
<evidence type="ECO:0000259" key="2">
    <source>
        <dbReference type="PROSITE" id="PS50056"/>
    </source>
</evidence>
<dbReference type="PANTHER" id="PTHR31126:SF1">
    <property type="entry name" value="TYROSINE SPECIFIC PROTEIN PHOSPHATASES DOMAIN-CONTAINING PROTEIN"/>
    <property type="match status" value="1"/>
</dbReference>
<dbReference type="InterPro" id="IPR026893">
    <property type="entry name" value="Tyr/Ser_Pase_IphP-type"/>
</dbReference>
<evidence type="ECO:0000256" key="1">
    <source>
        <dbReference type="ARBA" id="ARBA00009580"/>
    </source>
</evidence>
<name>A0ABW1FVF4_9ACTN</name>
<protein>
    <submittedName>
        <fullName evidence="3">Tyrosine-protein phosphatase</fullName>
        <ecNumber evidence="3">3.1.3.48</ecNumber>
    </submittedName>
</protein>